<evidence type="ECO:0000313" key="2">
    <source>
        <dbReference type="EMBL" id="KAJ4958086.1"/>
    </source>
</evidence>
<evidence type="ECO:0000313" key="3">
    <source>
        <dbReference type="Proteomes" id="UP001141806"/>
    </source>
</evidence>
<name>A0A9Q0H1F0_9MAGN</name>
<dbReference type="AlphaFoldDB" id="A0A9Q0H1F0"/>
<dbReference type="PANTHER" id="PTHR35505">
    <property type="entry name" value="OS01G0600300 PROTEIN"/>
    <property type="match status" value="1"/>
</dbReference>
<reference evidence="2" key="1">
    <citation type="journal article" date="2023" name="Plant J.">
        <title>The genome of the king protea, Protea cynaroides.</title>
        <authorList>
            <person name="Chang J."/>
            <person name="Duong T.A."/>
            <person name="Schoeman C."/>
            <person name="Ma X."/>
            <person name="Roodt D."/>
            <person name="Barker N."/>
            <person name="Li Z."/>
            <person name="Van de Peer Y."/>
            <person name="Mizrachi E."/>
        </authorList>
    </citation>
    <scope>NUCLEOTIDE SEQUENCE</scope>
    <source>
        <tissue evidence="2">Young leaves</tissue>
    </source>
</reference>
<accession>A0A9Q0H1F0</accession>
<feature type="compositionally biased region" description="Polar residues" evidence="1">
    <location>
        <begin position="524"/>
        <end position="538"/>
    </location>
</feature>
<feature type="compositionally biased region" description="Acidic residues" evidence="1">
    <location>
        <begin position="543"/>
        <end position="553"/>
    </location>
</feature>
<feature type="region of interest" description="Disordered" evidence="1">
    <location>
        <begin position="489"/>
        <end position="553"/>
    </location>
</feature>
<gene>
    <name evidence="2" type="ORF">NE237_025197</name>
</gene>
<dbReference type="EMBL" id="JAMYWD010000010">
    <property type="protein sequence ID" value="KAJ4958086.1"/>
    <property type="molecule type" value="Genomic_DNA"/>
</dbReference>
<proteinExistence type="predicted"/>
<keyword evidence="3" id="KW-1185">Reference proteome</keyword>
<organism evidence="2 3">
    <name type="scientific">Protea cynaroides</name>
    <dbReference type="NCBI Taxonomy" id="273540"/>
    <lineage>
        <taxon>Eukaryota</taxon>
        <taxon>Viridiplantae</taxon>
        <taxon>Streptophyta</taxon>
        <taxon>Embryophyta</taxon>
        <taxon>Tracheophyta</taxon>
        <taxon>Spermatophyta</taxon>
        <taxon>Magnoliopsida</taxon>
        <taxon>Proteales</taxon>
        <taxon>Proteaceae</taxon>
        <taxon>Protea</taxon>
    </lineage>
</organism>
<dbReference type="Proteomes" id="UP001141806">
    <property type="component" value="Unassembled WGS sequence"/>
</dbReference>
<feature type="compositionally biased region" description="Basic and acidic residues" evidence="1">
    <location>
        <begin position="498"/>
        <end position="520"/>
    </location>
</feature>
<protein>
    <submittedName>
        <fullName evidence="2">Uncharacterized protein</fullName>
    </submittedName>
</protein>
<evidence type="ECO:0000256" key="1">
    <source>
        <dbReference type="SAM" id="MobiDB-lite"/>
    </source>
</evidence>
<comment type="caution">
    <text evidence="2">The sequence shown here is derived from an EMBL/GenBank/DDBJ whole genome shotgun (WGS) entry which is preliminary data.</text>
</comment>
<sequence length="553" mass="62114">MLAMDVAVVESANGAVSRDLGLLVGENYEIMLKESIERFLEQCRKGISDFSDFSSIFFRLLHARVDPPLEIIWFYSAVSFRGGNFVGHDPQSRVLMAKDLFQLLAGCSASCNGLKSIAVLAPVLFELYQSVVDLPEKKLSSKAEKKLTREIEGLIEGIVSYISICCSKGSDEEDASVTLLPCFTNLIRVWMTDRLEQDQDVREDMRMLFPLVSEDILRGLAGGECQVGYLAGVVIVEAFLLRLCLRFRAGLSREELGKDLRTGAVGSVTGFRNFYFFENLARMLLEPTLPVTLLLNSEDGAFLRGVLYDVVILVEYSFLNPENGIHPSADRMRTLAITRLIVAHEAIRVVKVNGDHKTAISYINAFARSHLPSQLIRWVTDQIGMEGKKNRPNASTPQALVKWMLNLEDRGIKVFDHDIAKFHHKLVFDMRVDNEFSVSKSDSQLGDGDLPFYIDNKGEEENEVEGDQEMIESMDAAFLAAAHTMNFTANDRRRKQREGRVEGEKQVKFIKYQRHDDSAKGKFPSSTDVDGQSSSASEVENPFSDEDMEENEQ</sequence>
<dbReference type="OrthoDB" id="1907106at2759"/>
<dbReference type="PANTHER" id="PTHR35505:SF1">
    <property type="entry name" value="SNF2 DOMAIN PROTEIN"/>
    <property type="match status" value="1"/>
</dbReference>